<dbReference type="RefSeq" id="WP_106530830.1">
    <property type="nucleotide sequence ID" value="NZ_PYAW01000007.1"/>
</dbReference>
<keyword evidence="9" id="KW-1185">Reference proteome</keyword>
<name>A0A2P8HC89_CHINA</name>
<dbReference type="PRINTS" id="PR00344">
    <property type="entry name" value="BCTRLSENSOR"/>
</dbReference>
<evidence type="ECO:0000256" key="2">
    <source>
        <dbReference type="ARBA" id="ARBA00012438"/>
    </source>
</evidence>
<reference evidence="8 9" key="1">
    <citation type="submission" date="2018-03" db="EMBL/GenBank/DDBJ databases">
        <title>Genomic Encyclopedia of Archaeal and Bacterial Type Strains, Phase II (KMG-II): from individual species to whole genera.</title>
        <authorList>
            <person name="Goeker M."/>
        </authorList>
    </citation>
    <scope>NUCLEOTIDE SEQUENCE [LARGE SCALE GENOMIC DNA]</scope>
    <source>
        <strain evidence="8 9">DSM 24859</strain>
    </source>
</reference>
<dbReference type="InterPro" id="IPR036097">
    <property type="entry name" value="HisK_dim/P_sf"/>
</dbReference>
<keyword evidence="5" id="KW-0812">Transmembrane</keyword>
<dbReference type="InterPro" id="IPR003594">
    <property type="entry name" value="HATPase_dom"/>
</dbReference>
<evidence type="ECO:0000256" key="5">
    <source>
        <dbReference type="SAM" id="Phobius"/>
    </source>
</evidence>
<dbReference type="PANTHER" id="PTHR43547:SF2">
    <property type="entry name" value="HYBRID SIGNAL TRANSDUCTION HISTIDINE KINASE C"/>
    <property type="match status" value="1"/>
</dbReference>
<evidence type="ECO:0000313" key="8">
    <source>
        <dbReference type="EMBL" id="PSL43860.1"/>
    </source>
</evidence>
<keyword evidence="5" id="KW-1133">Transmembrane helix</keyword>
<evidence type="ECO:0000259" key="7">
    <source>
        <dbReference type="PROSITE" id="PS50110"/>
    </source>
</evidence>
<feature type="transmembrane region" description="Helical" evidence="5">
    <location>
        <begin position="182"/>
        <end position="201"/>
    </location>
</feature>
<feature type="transmembrane region" description="Helical" evidence="5">
    <location>
        <begin position="143"/>
        <end position="162"/>
    </location>
</feature>
<dbReference type="Gene3D" id="3.30.565.10">
    <property type="entry name" value="Histidine kinase-like ATPase, C-terminal domain"/>
    <property type="match status" value="1"/>
</dbReference>
<dbReference type="SUPFAM" id="SSF52172">
    <property type="entry name" value="CheY-like"/>
    <property type="match status" value="1"/>
</dbReference>
<dbReference type="InterPro" id="IPR011006">
    <property type="entry name" value="CheY-like_superfamily"/>
</dbReference>
<feature type="domain" description="Response regulatory" evidence="7">
    <location>
        <begin position="465"/>
        <end position="579"/>
    </location>
</feature>
<dbReference type="PROSITE" id="PS50109">
    <property type="entry name" value="HIS_KIN"/>
    <property type="match status" value="1"/>
</dbReference>
<keyword evidence="8" id="KW-0808">Transferase</keyword>
<keyword evidence="5" id="KW-0472">Membrane</keyword>
<feature type="transmembrane region" description="Helical" evidence="5">
    <location>
        <begin position="94"/>
        <end position="113"/>
    </location>
</feature>
<feature type="transmembrane region" description="Helical" evidence="5">
    <location>
        <begin position="37"/>
        <end position="58"/>
    </location>
</feature>
<feature type="transmembrane region" description="Helical" evidence="5">
    <location>
        <begin position="64"/>
        <end position="82"/>
    </location>
</feature>
<dbReference type="InterPro" id="IPR004358">
    <property type="entry name" value="Sig_transdc_His_kin-like_C"/>
</dbReference>
<dbReference type="OrthoDB" id="636661at2"/>
<protein>
    <recommendedName>
        <fullName evidence="2">histidine kinase</fullName>
        <ecNumber evidence="2">2.7.13.3</ecNumber>
    </recommendedName>
</protein>
<comment type="caution">
    <text evidence="8">The sequence shown here is derived from an EMBL/GenBank/DDBJ whole genome shotgun (WGS) entry which is preliminary data.</text>
</comment>
<organism evidence="8 9">
    <name type="scientific">Chitinophaga niastensis</name>
    <dbReference type="NCBI Taxonomy" id="536980"/>
    <lineage>
        <taxon>Bacteria</taxon>
        <taxon>Pseudomonadati</taxon>
        <taxon>Bacteroidota</taxon>
        <taxon>Chitinophagia</taxon>
        <taxon>Chitinophagales</taxon>
        <taxon>Chitinophagaceae</taxon>
        <taxon>Chitinophaga</taxon>
    </lineage>
</organism>
<evidence type="ECO:0000256" key="4">
    <source>
        <dbReference type="PROSITE-ProRule" id="PRU00169"/>
    </source>
</evidence>
<dbReference type="SMART" id="SM00388">
    <property type="entry name" value="HisKA"/>
    <property type="match status" value="1"/>
</dbReference>
<evidence type="ECO:0000256" key="1">
    <source>
        <dbReference type="ARBA" id="ARBA00000085"/>
    </source>
</evidence>
<feature type="domain" description="Histidine kinase" evidence="6">
    <location>
        <begin position="226"/>
        <end position="443"/>
    </location>
</feature>
<accession>A0A2P8HC89</accession>
<dbReference type="SMART" id="SM00387">
    <property type="entry name" value="HATPase_c"/>
    <property type="match status" value="1"/>
</dbReference>
<dbReference type="PANTHER" id="PTHR43547">
    <property type="entry name" value="TWO-COMPONENT HISTIDINE KINASE"/>
    <property type="match status" value="1"/>
</dbReference>
<keyword evidence="3 4" id="KW-0597">Phosphoprotein</keyword>
<dbReference type="CDD" id="cd00156">
    <property type="entry name" value="REC"/>
    <property type="match status" value="1"/>
</dbReference>
<gene>
    <name evidence="8" type="ORF">CLV51_107171</name>
</gene>
<dbReference type="Pfam" id="PF00512">
    <property type="entry name" value="HisKA"/>
    <property type="match status" value="1"/>
</dbReference>
<dbReference type="InterPro" id="IPR001789">
    <property type="entry name" value="Sig_transdc_resp-reg_receiver"/>
</dbReference>
<dbReference type="Gene3D" id="1.10.287.130">
    <property type="match status" value="1"/>
</dbReference>
<dbReference type="SUPFAM" id="SSF47384">
    <property type="entry name" value="Homodimeric domain of signal transducing histidine kinase"/>
    <property type="match status" value="1"/>
</dbReference>
<proteinExistence type="predicted"/>
<dbReference type="EMBL" id="PYAW01000007">
    <property type="protein sequence ID" value="PSL43860.1"/>
    <property type="molecule type" value="Genomic_DNA"/>
</dbReference>
<dbReference type="Pfam" id="PF02518">
    <property type="entry name" value="HATPase_c"/>
    <property type="match status" value="1"/>
</dbReference>
<evidence type="ECO:0000256" key="3">
    <source>
        <dbReference type="ARBA" id="ARBA00022553"/>
    </source>
</evidence>
<dbReference type="InterPro" id="IPR036890">
    <property type="entry name" value="HATPase_C_sf"/>
</dbReference>
<feature type="transmembrane region" description="Helical" evidence="5">
    <location>
        <begin position="119"/>
        <end position="138"/>
    </location>
</feature>
<dbReference type="GO" id="GO:0000155">
    <property type="term" value="F:phosphorelay sensor kinase activity"/>
    <property type="evidence" value="ECO:0007669"/>
    <property type="project" value="InterPro"/>
</dbReference>
<dbReference type="Gene3D" id="3.40.50.2300">
    <property type="match status" value="1"/>
</dbReference>
<evidence type="ECO:0000259" key="6">
    <source>
        <dbReference type="PROSITE" id="PS50109"/>
    </source>
</evidence>
<dbReference type="CDD" id="cd00082">
    <property type="entry name" value="HisKA"/>
    <property type="match status" value="1"/>
</dbReference>
<dbReference type="Pfam" id="PF00072">
    <property type="entry name" value="Response_reg"/>
    <property type="match status" value="1"/>
</dbReference>
<dbReference type="SUPFAM" id="SSF55874">
    <property type="entry name" value="ATPase domain of HSP90 chaperone/DNA topoisomerase II/histidine kinase"/>
    <property type="match status" value="1"/>
</dbReference>
<keyword evidence="8" id="KW-0418">Kinase</keyword>
<dbReference type="Proteomes" id="UP000240971">
    <property type="component" value="Unassembled WGS sequence"/>
</dbReference>
<comment type="catalytic activity">
    <reaction evidence="1">
        <text>ATP + protein L-histidine = ADP + protein N-phospho-L-histidine.</text>
        <dbReference type="EC" id="2.7.13.3"/>
    </reaction>
</comment>
<dbReference type="EC" id="2.7.13.3" evidence="2"/>
<dbReference type="PROSITE" id="PS50110">
    <property type="entry name" value="RESPONSE_REGULATORY"/>
    <property type="match status" value="1"/>
</dbReference>
<dbReference type="SMART" id="SM00448">
    <property type="entry name" value="REC"/>
    <property type="match status" value="1"/>
</dbReference>
<evidence type="ECO:0000313" key="9">
    <source>
        <dbReference type="Proteomes" id="UP000240971"/>
    </source>
</evidence>
<feature type="modified residue" description="4-aspartylphosphate" evidence="4">
    <location>
        <position position="514"/>
    </location>
</feature>
<dbReference type="InterPro" id="IPR005467">
    <property type="entry name" value="His_kinase_dom"/>
</dbReference>
<dbReference type="InterPro" id="IPR003661">
    <property type="entry name" value="HisK_dim/P_dom"/>
</dbReference>
<sequence>MKPGNHTSVYAMKEFLLKPVYAGTKGLEKAEEKRQIVIVNLISLVLSFLVLSIGTYFYLLKNSIVFIIGVPLETIGFFTVIGFNHYKKYFQANLLLLCVNAIFIAYWGSVLGAGISMELLLVFVTLIIVHLSGGFFLYKERRAVLVCLIGTILLAILVLLNSYYKLIQPISLSPGVTNTMRWFTNITLLVFIVFIMSSYLTQINNLLSSERKLKEISERKSIFLRETYHELRTPLNAIFSIAQLFQLKRDKYVDPEKKQLDDLYSSCYIARNIVNNVLDMSRIESGRFYNVIKEPINLRECISHCVAMNSYLAASRGIVINVEFDNQLDKPINSDDLLLKKIFNNVLSNAVKFSSGNSIVEFSCLREEQQIIFKIKNEGVVDTKIASNIFDNFVSQRNQLEGTGLGLSITKHLVELLGGTIALEPDESSPHTTTIAFNIPLELSTGKVRTQSAFQFRKDCFSGATVLIIEDEQLSSDFLIKILAEMGIHSILCQDGESAANLIRLEKPNVIISDLNMPKFDSKQLLQYLHNDAELKGIPVLIVSGDAFLKDEMLDAGAEAFITKPVHFKELYLELSKHLPHHILS</sequence>
<dbReference type="AlphaFoldDB" id="A0A2P8HC89"/>